<evidence type="ECO:0000256" key="13">
    <source>
        <dbReference type="SAM" id="Phobius"/>
    </source>
</evidence>
<feature type="region of interest" description="Disordered" evidence="12">
    <location>
        <begin position="583"/>
        <end position="608"/>
    </location>
</feature>
<dbReference type="GO" id="GO:0009055">
    <property type="term" value="F:electron transfer activity"/>
    <property type="evidence" value="ECO:0007669"/>
    <property type="project" value="InterPro"/>
</dbReference>
<evidence type="ECO:0000256" key="12">
    <source>
        <dbReference type="SAM" id="MobiDB-lite"/>
    </source>
</evidence>
<dbReference type="STRING" id="1123024.GCA_000423625_04589"/>
<keyword evidence="9 13" id="KW-1133">Transmembrane helix</keyword>
<feature type="transmembrane region" description="Helical" evidence="13">
    <location>
        <begin position="459"/>
        <end position="483"/>
    </location>
</feature>
<evidence type="ECO:0000256" key="5">
    <source>
        <dbReference type="ARBA" id="ARBA00022617"/>
    </source>
</evidence>
<evidence type="ECO:0000313" key="15">
    <source>
        <dbReference type="Proteomes" id="UP000321328"/>
    </source>
</evidence>
<dbReference type="GO" id="GO:0046872">
    <property type="term" value="F:metal ion binding"/>
    <property type="evidence" value="ECO:0007669"/>
    <property type="project" value="UniProtKB-KW"/>
</dbReference>
<evidence type="ECO:0000256" key="9">
    <source>
        <dbReference type="ARBA" id="ARBA00022989"/>
    </source>
</evidence>
<keyword evidence="8" id="KW-0249">Electron transport</keyword>
<dbReference type="GO" id="GO:0070069">
    <property type="term" value="C:cytochrome complex"/>
    <property type="evidence" value="ECO:0007669"/>
    <property type="project" value="InterPro"/>
</dbReference>
<feature type="transmembrane region" description="Helical" evidence="13">
    <location>
        <begin position="495"/>
        <end position="517"/>
    </location>
</feature>
<feature type="transmembrane region" description="Helical" evidence="13">
    <location>
        <begin position="537"/>
        <end position="563"/>
    </location>
</feature>
<feature type="transmembrane region" description="Helical" evidence="13">
    <location>
        <begin position="136"/>
        <end position="161"/>
    </location>
</feature>
<evidence type="ECO:0000256" key="6">
    <source>
        <dbReference type="ARBA" id="ARBA00022692"/>
    </source>
</evidence>
<sequence>MSRLLAANFPHSRFLGPRAVAALLSRLPALGVSGGAVYDALVGATAVEHGVPLVTRDRRALGVYRALDVEVVVAEWAARRRGLRTPRCRGAQCGSPHTGETRSSTSCRTTTRRRSLLEGGMEALDLARWQFGITTIYHFLFVPLTIGLSAIVAVLQTAWHRTGKAEYLRATKFFGKLFLINFAMGVVTGIVQEFQFGMNWSDYSTFVGDVFGAPLAMEALLAFFLESTFIGLWIFGWDRLPRRVHLACIWIVAIGTNLSAYFIIAANAWMRHPVGYEVDPVTDRARLTDIGAVLTNPQAWSTYLHVVAGAFIAAGLFVVAVSAVKLMRERWPQSGAERPHHSEHALFRKTLRLGFVVTALAGLVVVLSGDHQAKLMASDEPMKLASAEALWSDEDGAGFSLFAVGDIENGRNHINVQIPKVLSFLATGDFAGNVQGINDVQARYEAVFGPGDYRPNIGVLYWSFRLMMGLGLAGVAISVAGLWLTRRGRLPDRRWMYRVAIATLPAALLANIFGWVLTEMGRQPWTVVGELLTANSVSPGVSLTQVAISLTAFTVIYGVLAVVEAGLLWRYIKAGPGHVVPYPPDGSDTAPAAAEPDTTDERVPALVY</sequence>
<dbReference type="PANTHER" id="PTHR30365:SF15">
    <property type="entry name" value="CYTOCHROME BD UBIQUINOL OXIDASE SUBUNIT 1"/>
    <property type="match status" value="1"/>
</dbReference>
<feature type="transmembrane region" description="Helical" evidence="13">
    <location>
        <begin position="303"/>
        <end position="324"/>
    </location>
</feature>
<dbReference type="EMBL" id="BJVI01000054">
    <property type="protein sequence ID" value="GEL20018.1"/>
    <property type="molecule type" value="Genomic_DNA"/>
</dbReference>
<comment type="caution">
    <text evidence="14">The sequence shown here is derived from an EMBL/GenBank/DDBJ whole genome shotgun (WGS) entry which is preliminary data.</text>
</comment>
<evidence type="ECO:0000256" key="8">
    <source>
        <dbReference type="ARBA" id="ARBA00022982"/>
    </source>
</evidence>
<keyword evidence="10" id="KW-0408">Iron</keyword>
<dbReference type="GO" id="GO:0020037">
    <property type="term" value="F:heme binding"/>
    <property type="evidence" value="ECO:0007669"/>
    <property type="project" value="TreeGrafter"/>
</dbReference>
<evidence type="ECO:0000313" key="14">
    <source>
        <dbReference type="EMBL" id="GEL20018.1"/>
    </source>
</evidence>
<evidence type="ECO:0000256" key="7">
    <source>
        <dbReference type="ARBA" id="ARBA00022723"/>
    </source>
</evidence>
<keyword evidence="3" id="KW-0813">Transport</keyword>
<evidence type="ECO:0000256" key="3">
    <source>
        <dbReference type="ARBA" id="ARBA00022448"/>
    </source>
</evidence>
<feature type="transmembrane region" description="Helical" evidence="13">
    <location>
        <begin position="350"/>
        <end position="369"/>
    </location>
</feature>
<dbReference type="InterPro" id="IPR029060">
    <property type="entry name" value="PIN-like_dom_sf"/>
</dbReference>
<dbReference type="InterPro" id="IPR002585">
    <property type="entry name" value="Cyt-d_ubiquinol_oxidase_su_1"/>
</dbReference>
<reference evidence="14 15" key="1">
    <citation type="submission" date="2019-07" db="EMBL/GenBank/DDBJ databases">
        <title>Whole genome shotgun sequence of Pseudonocardia asaccharolytica NBRC 16224.</title>
        <authorList>
            <person name="Hosoyama A."/>
            <person name="Uohara A."/>
            <person name="Ohji S."/>
            <person name="Ichikawa N."/>
        </authorList>
    </citation>
    <scope>NUCLEOTIDE SEQUENCE [LARGE SCALE GENOMIC DNA]</scope>
    <source>
        <strain evidence="14 15">NBRC 16224</strain>
    </source>
</reference>
<dbReference type="Pfam" id="PF01654">
    <property type="entry name" value="Cyt_bd_oxida_I"/>
    <property type="match status" value="1"/>
</dbReference>
<organism evidence="14 15">
    <name type="scientific">Pseudonocardia asaccharolytica DSM 44247 = NBRC 16224</name>
    <dbReference type="NCBI Taxonomy" id="1123024"/>
    <lineage>
        <taxon>Bacteria</taxon>
        <taxon>Bacillati</taxon>
        <taxon>Actinomycetota</taxon>
        <taxon>Actinomycetes</taxon>
        <taxon>Pseudonocardiales</taxon>
        <taxon>Pseudonocardiaceae</taxon>
        <taxon>Pseudonocardia</taxon>
    </lineage>
</organism>
<dbReference type="GO" id="GO:0005886">
    <property type="term" value="C:plasma membrane"/>
    <property type="evidence" value="ECO:0007669"/>
    <property type="project" value="UniProtKB-SubCell"/>
</dbReference>
<dbReference type="Proteomes" id="UP000321328">
    <property type="component" value="Unassembled WGS sequence"/>
</dbReference>
<dbReference type="PANTHER" id="PTHR30365">
    <property type="entry name" value="CYTOCHROME D UBIQUINOL OXIDASE"/>
    <property type="match status" value="1"/>
</dbReference>
<feature type="transmembrane region" description="Helical" evidence="13">
    <location>
        <begin position="247"/>
        <end position="270"/>
    </location>
</feature>
<evidence type="ECO:0000256" key="10">
    <source>
        <dbReference type="ARBA" id="ARBA00023004"/>
    </source>
</evidence>
<keyword evidence="6 13" id="KW-0812">Transmembrane</keyword>
<evidence type="ECO:0000256" key="11">
    <source>
        <dbReference type="ARBA" id="ARBA00023136"/>
    </source>
</evidence>
<feature type="compositionally biased region" description="Basic and acidic residues" evidence="12">
    <location>
        <begin position="599"/>
        <end position="608"/>
    </location>
</feature>
<dbReference type="GO" id="GO:0019646">
    <property type="term" value="P:aerobic electron transport chain"/>
    <property type="evidence" value="ECO:0007669"/>
    <property type="project" value="InterPro"/>
</dbReference>
<proteinExistence type="inferred from homology"/>
<dbReference type="SUPFAM" id="SSF88723">
    <property type="entry name" value="PIN domain-like"/>
    <property type="match status" value="1"/>
</dbReference>
<evidence type="ECO:0000256" key="2">
    <source>
        <dbReference type="ARBA" id="ARBA00009819"/>
    </source>
</evidence>
<keyword evidence="11 13" id="KW-0472">Membrane</keyword>
<gene>
    <name evidence="14" type="primary">cydA</name>
    <name evidence="14" type="ORF">PA7_38550</name>
</gene>
<keyword evidence="15" id="KW-1185">Reference proteome</keyword>
<evidence type="ECO:0000256" key="1">
    <source>
        <dbReference type="ARBA" id="ARBA00004651"/>
    </source>
</evidence>
<keyword evidence="7" id="KW-0479">Metal-binding</keyword>
<accession>A0A511DAN7</accession>
<feature type="transmembrane region" description="Helical" evidence="13">
    <location>
        <begin position="211"/>
        <end position="235"/>
    </location>
</feature>
<name>A0A511DAN7_9PSEU</name>
<comment type="subcellular location">
    <subcellularLocation>
        <location evidence="1">Cell membrane</location>
        <topology evidence="1">Multi-pass membrane protein</topology>
    </subcellularLocation>
</comment>
<comment type="similarity">
    <text evidence="2">Belongs to the cytochrome ubiquinol oxidase subunit 1 family.</text>
</comment>
<dbReference type="AlphaFoldDB" id="A0A511DAN7"/>
<evidence type="ECO:0000256" key="4">
    <source>
        <dbReference type="ARBA" id="ARBA00022475"/>
    </source>
</evidence>
<feature type="transmembrane region" description="Helical" evidence="13">
    <location>
        <begin position="173"/>
        <end position="191"/>
    </location>
</feature>
<keyword evidence="4" id="KW-1003">Cell membrane</keyword>
<keyword evidence="5" id="KW-0349">Heme</keyword>
<protein>
    <submittedName>
        <fullName evidence="14">Cytochrome ubiquinol oxidase subunit I</fullName>
    </submittedName>
</protein>
<dbReference type="GO" id="GO:0016682">
    <property type="term" value="F:oxidoreductase activity, acting on diphenols and related substances as donors, oxygen as acceptor"/>
    <property type="evidence" value="ECO:0007669"/>
    <property type="project" value="TreeGrafter"/>
</dbReference>